<reference evidence="1" key="2">
    <citation type="journal article" date="2023" name="IMA Fungus">
        <title>Comparative genomic study of the Penicillium genus elucidates a diverse pangenome and 15 lateral gene transfer events.</title>
        <authorList>
            <person name="Petersen C."/>
            <person name="Sorensen T."/>
            <person name="Nielsen M.R."/>
            <person name="Sondergaard T.E."/>
            <person name="Sorensen J.L."/>
            <person name="Fitzpatrick D.A."/>
            <person name="Frisvad J.C."/>
            <person name="Nielsen K.L."/>
        </authorList>
    </citation>
    <scope>NUCLEOTIDE SEQUENCE</scope>
    <source>
        <strain evidence="1">IBT 22155</strain>
    </source>
</reference>
<reference evidence="1" key="1">
    <citation type="submission" date="2022-11" db="EMBL/GenBank/DDBJ databases">
        <authorList>
            <person name="Petersen C."/>
        </authorList>
    </citation>
    <scope>NUCLEOTIDE SEQUENCE</scope>
    <source>
        <strain evidence="1">IBT 22155</strain>
    </source>
</reference>
<protein>
    <submittedName>
        <fullName evidence="1">Uncharacterized protein</fullName>
    </submittedName>
</protein>
<dbReference type="AlphaFoldDB" id="A0A9W9GV98"/>
<dbReference type="EMBL" id="JAPQKL010000005">
    <property type="protein sequence ID" value="KAJ5130695.1"/>
    <property type="molecule type" value="Genomic_DNA"/>
</dbReference>
<organism evidence="1 2">
    <name type="scientific">Penicillium bovifimosum</name>
    <dbReference type="NCBI Taxonomy" id="126998"/>
    <lineage>
        <taxon>Eukaryota</taxon>
        <taxon>Fungi</taxon>
        <taxon>Dikarya</taxon>
        <taxon>Ascomycota</taxon>
        <taxon>Pezizomycotina</taxon>
        <taxon>Eurotiomycetes</taxon>
        <taxon>Eurotiomycetidae</taxon>
        <taxon>Eurotiales</taxon>
        <taxon>Aspergillaceae</taxon>
        <taxon>Penicillium</taxon>
    </lineage>
</organism>
<keyword evidence="2" id="KW-1185">Reference proteome</keyword>
<name>A0A9W9GV98_9EURO</name>
<accession>A0A9W9GV98</accession>
<dbReference type="Proteomes" id="UP001149079">
    <property type="component" value="Unassembled WGS sequence"/>
</dbReference>
<evidence type="ECO:0000313" key="1">
    <source>
        <dbReference type="EMBL" id="KAJ5130695.1"/>
    </source>
</evidence>
<comment type="caution">
    <text evidence="1">The sequence shown here is derived from an EMBL/GenBank/DDBJ whole genome shotgun (WGS) entry which is preliminary data.</text>
</comment>
<dbReference type="GeneID" id="81406648"/>
<dbReference type="RefSeq" id="XP_056521074.1">
    <property type="nucleotide sequence ID" value="XM_056667478.1"/>
</dbReference>
<evidence type="ECO:0000313" key="2">
    <source>
        <dbReference type="Proteomes" id="UP001149079"/>
    </source>
</evidence>
<proteinExistence type="predicted"/>
<sequence length="82" mass="9007">MAGPSSSSSSRQLARTAIWGELFAHFRKHPINPPQSRLVLPDATLSRSGAEWYTGGEGIAKENWACGRIVYKAGMPRKVPRL</sequence>
<gene>
    <name evidence="1" type="ORF">N7515_006734</name>
</gene>